<comment type="cofactor">
    <cofactor evidence="3">
        <name>FAD</name>
        <dbReference type="ChEBI" id="CHEBI:57692"/>
    </cofactor>
</comment>
<dbReference type="PROSITE" id="PS00624">
    <property type="entry name" value="GMC_OXRED_2"/>
    <property type="match status" value="1"/>
</dbReference>
<dbReference type="InterPro" id="IPR000172">
    <property type="entry name" value="GMC_OxRdtase_N"/>
</dbReference>
<feature type="binding site" evidence="3">
    <location>
        <begin position="129"/>
        <end position="132"/>
    </location>
    <ligand>
        <name>FAD</name>
        <dbReference type="ChEBI" id="CHEBI:57692"/>
    </ligand>
</feature>
<evidence type="ECO:0000256" key="3">
    <source>
        <dbReference type="PIRSR" id="PIRSR000137-2"/>
    </source>
</evidence>
<dbReference type="EMBL" id="RZGK01000002">
    <property type="protein sequence ID" value="KAF9701311.1"/>
    <property type="molecule type" value="Genomic_DNA"/>
</dbReference>
<evidence type="ECO:0000259" key="6">
    <source>
        <dbReference type="PROSITE" id="PS00623"/>
    </source>
</evidence>
<dbReference type="InterPro" id="IPR007867">
    <property type="entry name" value="GMC_OxRtase_C"/>
</dbReference>
<dbReference type="PIRSF" id="PIRSF000137">
    <property type="entry name" value="Alcohol_oxidase"/>
    <property type="match status" value="1"/>
</dbReference>
<dbReference type="SUPFAM" id="SSF54373">
    <property type="entry name" value="FAD-linked reductases, C-terminal domain"/>
    <property type="match status" value="1"/>
</dbReference>
<keyword evidence="4" id="KW-0285">Flavoprotein</keyword>
<feature type="domain" description="Glucose-methanol-choline oxidoreductase N-terminal" evidence="7">
    <location>
        <begin position="311"/>
        <end position="325"/>
    </location>
</feature>
<feature type="active site" description="Proton acceptor" evidence="2">
    <location>
        <position position="600"/>
    </location>
</feature>
<sequence>MLSMAKCSLLSWTVALSATSALAHPLFNGHLVSRADELLSEYDYVIVGGGASGLTVANRLSEQSSTTVLVIEAGELDQNEDFVTIPGLAGGAIGTKYDWNTTYAASEYLGGRNVSIAQGKVVGGSTKLNRMVFDRGAKSDYDGWEALGNEGWNWKSLLPYFKKNEIFSPPTPEIQKEYNITVDKSAHGYKGLMHSTYSPYFWPTTKNLVAATKSLNIPISEDQAGGNAIGGYYCPHNMDPTEYKRSSAREAYYESAVKRQNFHLITGQQATRVLTSGANSTLKASGVEFAASANATLQTINAKREVILAAGTLHTPQILQLSGIGDPALLSEINVPTVVDLPAVGQNLHDHVFLAVVNTVNTTLDIGNDLTSNATFAAAARAEYDDKRRGPYSSPTGDFLLFLPLSTYSNATDSIHTLATTSKASVSLPPNTPSEVAAGYEAQYASLNSKLTAKDAAFLEVIFADGTAVLALQHPYSRGSVKASSSSIFDAPIADAGFLRNPIDTALLREGVRFVRKLVSQPAIAELNPFEVVPGANVTSDADLDQFVRGGASTVWHPAGTSKMGKREEGGVVDGKLKVYGIQGLRVVDASVIPMLPATHTMTTVYAIAERAADMIKGSAKRKNRA</sequence>
<dbReference type="Pfam" id="PF05199">
    <property type="entry name" value="GMC_oxred_C"/>
    <property type="match status" value="1"/>
</dbReference>
<keyword evidence="9" id="KW-1185">Reference proteome</keyword>
<dbReference type="OrthoDB" id="269227at2759"/>
<dbReference type="AlphaFoldDB" id="A0A8H7JCX3"/>
<keyword evidence="3 4" id="KW-0274">FAD</keyword>
<dbReference type="SUPFAM" id="SSF51905">
    <property type="entry name" value="FAD/NAD(P)-binding domain"/>
    <property type="match status" value="1"/>
</dbReference>
<dbReference type="GO" id="GO:0016614">
    <property type="term" value="F:oxidoreductase activity, acting on CH-OH group of donors"/>
    <property type="evidence" value="ECO:0007669"/>
    <property type="project" value="InterPro"/>
</dbReference>
<reference evidence="8" key="2">
    <citation type="submission" date="2020-09" db="EMBL/GenBank/DDBJ databases">
        <title>Reference genome assembly for Australian Ascochyta lentis isolate Al4.</title>
        <authorList>
            <person name="Lee R.C."/>
            <person name="Farfan-Caceres L.M."/>
            <person name="Debler J.W."/>
            <person name="Williams A.H."/>
            <person name="Henares B.M."/>
        </authorList>
    </citation>
    <scope>NUCLEOTIDE SEQUENCE</scope>
    <source>
        <strain evidence="8">Al4</strain>
    </source>
</reference>
<evidence type="ECO:0000256" key="4">
    <source>
        <dbReference type="RuleBase" id="RU003968"/>
    </source>
</evidence>
<evidence type="ECO:0000256" key="2">
    <source>
        <dbReference type="PIRSR" id="PIRSR000137-1"/>
    </source>
</evidence>
<dbReference type="InterPro" id="IPR012132">
    <property type="entry name" value="GMC_OxRdtase"/>
</dbReference>
<gene>
    <name evidence="8" type="ORF">EKO04_000952</name>
</gene>
<feature type="chain" id="PRO_5034626673" description="Glucose-methanol-choline oxidoreductase N-terminal domain-containing protein" evidence="5">
    <location>
        <begin position="24"/>
        <end position="626"/>
    </location>
</feature>
<dbReference type="GO" id="GO:0044550">
    <property type="term" value="P:secondary metabolite biosynthetic process"/>
    <property type="evidence" value="ECO:0007669"/>
    <property type="project" value="TreeGrafter"/>
</dbReference>
<feature type="binding site" evidence="3">
    <location>
        <begin position="556"/>
        <end position="557"/>
    </location>
    <ligand>
        <name>FAD</name>
        <dbReference type="ChEBI" id="CHEBI:57692"/>
    </ligand>
</feature>
<organism evidence="8 9">
    <name type="scientific">Ascochyta lentis</name>
    <dbReference type="NCBI Taxonomy" id="205686"/>
    <lineage>
        <taxon>Eukaryota</taxon>
        <taxon>Fungi</taxon>
        <taxon>Dikarya</taxon>
        <taxon>Ascomycota</taxon>
        <taxon>Pezizomycotina</taxon>
        <taxon>Dothideomycetes</taxon>
        <taxon>Pleosporomycetidae</taxon>
        <taxon>Pleosporales</taxon>
        <taxon>Pleosporineae</taxon>
        <taxon>Didymellaceae</taxon>
        <taxon>Ascochyta</taxon>
    </lineage>
</organism>
<dbReference type="Gene3D" id="3.50.50.60">
    <property type="entry name" value="FAD/NAD(P)-binding domain"/>
    <property type="match status" value="1"/>
</dbReference>
<name>A0A8H7JCX3_9PLEO</name>
<evidence type="ECO:0000313" key="8">
    <source>
        <dbReference type="EMBL" id="KAF9701311.1"/>
    </source>
</evidence>
<feature type="signal peptide" evidence="5">
    <location>
        <begin position="1"/>
        <end position="23"/>
    </location>
</feature>
<dbReference type="PANTHER" id="PTHR11552">
    <property type="entry name" value="GLUCOSE-METHANOL-CHOLINE GMC OXIDOREDUCTASE"/>
    <property type="match status" value="1"/>
</dbReference>
<dbReference type="Pfam" id="PF00732">
    <property type="entry name" value="GMC_oxred_N"/>
    <property type="match status" value="1"/>
</dbReference>
<reference evidence="8" key="1">
    <citation type="submission" date="2018-12" db="EMBL/GenBank/DDBJ databases">
        <authorList>
            <person name="Syme R.A."/>
            <person name="Farfan-Caceres L."/>
            <person name="Lichtenzveig J."/>
        </authorList>
    </citation>
    <scope>NUCLEOTIDE SEQUENCE</scope>
    <source>
        <strain evidence="8">Al4</strain>
    </source>
</reference>
<proteinExistence type="inferred from homology"/>
<evidence type="ECO:0000259" key="7">
    <source>
        <dbReference type="PROSITE" id="PS00624"/>
    </source>
</evidence>
<dbReference type="PANTHER" id="PTHR11552:SF115">
    <property type="entry name" value="DEHYDROGENASE XPTC-RELATED"/>
    <property type="match status" value="1"/>
</dbReference>
<evidence type="ECO:0000256" key="1">
    <source>
        <dbReference type="ARBA" id="ARBA00010790"/>
    </source>
</evidence>
<comment type="caution">
    <text evidence="8">The sequence shown here is derived from an EMBL/GenBank/DDBJ whole genome shotgun (WGS) entry which is preliminary data.</text>
</comment>
<dbReference type="GO" id="GO:0050660">
    <property type="term" value="F:flavin adenine dinucleotide binding"/>
    <property type="evidence" value="ECO:0007669"/>
    <property type="project" value="InterPro"/>
</dbReference>
<dbReference type="Gene3D" id="3.30.560.10">
    <property type="entry name" value="Glucose Oxidase, domain 3"/>
    <property type="match status" value="1"/>
</dbReference>
<keyword evidence="5" id="KW-0732">Signal</keyword>
<protein>
    <recommendedName>
        <fullName evidence="6 7">Glucose-methanol-choline oxidoreductase N-terminal domain-containing protein</fullName>
    </recommendedName>
</protein>
<feature type="active site" description="Proton donor" evidence="2">
    <location>
        <position position="557"/>
    </location>
</feature>
<feature type="domain" description="Glucose-methanol-choline oxidoreductase N-terminal" evidence="6">
    <location>
        <begin position="119"/>
        <end position="142"/>
    </location>
</feature>
<dbReference type="InterPro" id="IPR036188">
    <property type="entry name" value="FAD/NAD-bd_sf"/>
</dbReference>
<comment type="similarity">
    <text evidence="1 4">Belongs to the GMC oxidoreductase family.</text>
</comment>
<evidence type="ECO:0000256" key="5">
    <source>
        <dbReference type="SAM" id="SignalP"/>
    </source>
</evidence>
<dbReference type="Proteomes" id="UP000651452">
    <property type="component" value="Unassembled WGS sequence"/>
</dbReference>
<evidence type="ECO:0000313" key="9">
    <source>
        <dbReference type="Proteomes" id="UP000651452"/>
    </source>
</evidence>
<accession>A0A8H7JCX3</accession>
<feature type="binding site" evidence="3">
    <location>
        <position position="121"/>
    </location>
    <ligand>
        <name>FAD</name>
        <dbReference type="ChEBI" id="CHEBI:57692"/>
    </ligand>
</feature>
<dbReference type="PROSITE" id="PS00623">
    <property type="entry name" value="GMC_OXRED_1"/>
    <property type="match status" value="1"/>
</dbReference>